<comment type="caution">
    <text evidence="1">The sequence shown here is derived from an EMBL/GenBank/DDBJ whole genome shotgun (WGS) entry which is preliminary data.</text>
</comment>
<dbReference type="RefSeq" id="WP_150437786.1">
    <property type="nucleotide sequence ID" value="NZ_VYKJ01000025.1"/>
</dbReference>
<organism evidence="1 2">
    <name type="scientific">Affinibrenneria salicis</name>
    <dbReference type="NCBI Taxonomy" id="2590031"/>
    <lineage>
        <taxon>Bacteria</taxon>
        <taxon>Pseudomonadati</taxon>
        <taxon>Pseudomonadota</taxon>
        <taxon>Gammaproteobacteria</taxon>
        <taxon>Enterobacterales</taxon>
        <taxon>Pectobacteriaceae</taxon>
        <taxon>Affinibrenneria</taxon>
    </lineage>
</organism>
<evidence type="ECO:0000313" key="1">
    <source>
        <dbReference type="EMBL" id="KAA8994926.1"/>
    </source>
</evidence>
<name>A0A5J5FQP5_9GAMM</name>
<dbReference type="OrthoDB" id="6456577at2"/>
<gene>
    <name evidence="1" type="ORF">FJU30_25610</name>
</gene>
<evidence type="ECO:0000313" key="2">
    <source>
        <dbReference type="Proteomes" id="UP000335415"/>
    </source>
</evidence>
<reference evidence="1 2" key="1">
    <citation type="submission" date="2019-09" db="EMBL/GenBank/DDBJ databases">
        <authorList>
            <person name="Li Y."/>
        </authorList>
    </citation>
    <scope>NUCLEOTIDE SEQUENCE [LARGE SCALE GENOMIC DNA]</scope>
    <source>
        <strain evidence="1 2">L3-3HA</strain>
    </source>
</reference>
<accession>A0A5J5FQP5</accession>
<keyword evidence="2" id="KW-1185">Reference proteome</keyword>
<protein>
    <submittedName>
        <fullName evidence="1">Uncharacterized protein</fullName>
    </submittedName>
</protein>
<dbReference type="Proteomes" id="UP000335415">
    <property type="component" value="Unassembled WGS sequence"/>
</dbReference>
<dbReference type="EMBL" id="VYKJ01000025">
    <property type="protein sequence ID" value="KAA8994926.1"/>
    <property type="molecule type" value="Genomic_DNA"/>
</dbReference>
<sequence>MENQLLQVEQLIPDMESLGQPETNHSTYLTLSRHPACTGLTELDALFPGHSKKVLRVDNRLNIDYPHMEIVLVDSEQEKILNYTTCIINDAIRINDKPTLHTAVWRPLFDVNEEAIHRLSKSTFSGYLLGEYNIMATLGNLQTHGFTFWLSRVCASRAEHIRVFGYKVSTGELRPITRSDQRSTEKIWLWNVDNTQYRLLITAR</sequence>
<dbReference type="AlphaFoldDB" id="A0A5J5FQP5"/>
<proteinExistence type="predicted"/>